<protein>
    <recommendedName>
        <fullName evidence="1">SPK domain-containing protein</fullName>
    </recommendedName>
</protein>
<dbReference type="Pfam" id="PF04435">
    <property type="entry name" value="SPK"/>
    <property type="match status" value="1"/>
</dbReference>
<name>G0NSX5_CAEBE</name>
<dbReference type="Proteomes" id="UP000008068">
    <property type="component" value="Unassembled WGS sequence"/>
</dbReference>
<dbReference type="HOGENOM" id="CLU_049229_0_0_1"/>
<sequence>MPVTNTENTHKLFEWMLEHKGDVNHPVPLSVMMKEFWANEEKPVDVHVLRKRMKRALCKPVEVLSHAFTMNQIIQLHFLLGIPVSEDLRNEIEKHGTLQLGATKKIIQAYHSNDGSFIRTGHGWQEVPGSSNANFDDSSTISDGLTIKDEYKLDMSYIPQDDLPHSSDGGPFQSFPNLSAKQEGILPPGHISSLEVMSQLHNLILVLKNSSLDSVDVQIVVEKNNPDRLYSVVAMEEFLTSVKQCLGVLRGGAHVFHTSKGHAMQYELFMNLFKFFLLNIGAPENDPAVVEVGQEIEKCKNAPSMVFIEVRKVECVLMSLFHTATPMNNI</sequence>
<dbReference type="InterPro" id="IPR006570">
    <property type="entry name" value="SPK_dom"/>
</dbReference>
<evidence type="ECO:0000313" key="3">
    <source>
        <dbReference type="Proteomes" id="UP000008068"/>
    </source>
</evidence>
<keyword evidence="3" id="KW-1185">Reference proteome</keyword>
<dbReference type="AlphaFoldDB" id="G0NSX5"/>
<gene>
    <name evidence="2" type="ORF">CAEBREN_14667</name>
</gene>
<dbReference type="PANTHER" id="PTHR23362">
    <property type="entry name" value="L-PLASTIN-RELATED"/>
    <property type="match status" value="1"/>
</dbReference>
<dbReference type="EMBL" id="GL379941">
    <property type="protein sequence ID" value="EGT36989.1"/>
    <property type="molecule type" value="Genomic_DNA"/>
</dbReference>
<organism evidence="3">
    <name type="scientific">Caenorhabditis brenneri</name>
    <name type="common">Nematode worm</name>
    <dbReference type="NCBI Taxonomy" id="135651"/>
    <lineage>
        <taxon>Eukaryota</taxon>
        <taxon>Metazoa</taxon>
        <taxon>Ecdysozoa</taxon>
        <taxon>Nematoda</taxon>
        <taxon>Chromadorea</taxon>
        <taxon>Rhabditida</taxon>
        <taxon>Rhabditina</taxon>
        <taxon>Rhabditomorpha</taxon>
        <taxon>Rhabditoidea</taxon>
        <taxon>Rhabditidae</taxon>
        <taxon>Peloderinae</taxon>
        <taxon>Caenorhabditis</taxon>
    </lineage>
</organism>
<evidence type="ECO:0000313" key="2">
    <source>
        <dbReference type="EMBL" id="EGT36989.1"/>
    </source>
</evidence>
<dbReference type="InParanoid" id="G0NSX5"/>
<accession>G0NSX5</accession>
<dbReference type="InterPro" id="IPR053315">
    <property type="entry name" value="Peptidase_C14A"/>
</dbReference>
<proteinExistence type="predicted"/>
<reference evidence="3" key="1">
    <citation type="submission" date="2011-07" db="EMBL/GenBank/DDBJ databases">
        <authorList>
            <consortium name="Caenorhabditis brenneri Sequencing and Analysis Consortium"/>
            <person name="Wilson R.K."/>
        </authorList>
    </citation>
    <scope>NUCLEOTIDE SEQUENCE [LARGE SCALE GENOMIC DNA]</scope>
    <source>
        <strain evidence="3">PB2801</strain>
    </source>
</reference>
<evidence type="ECO:0000259" key="1">
    <source>
        <dbReference type="Pfam" id="PF04435"/>
    </source>
</evidence>
<feature type="domain" description="SPK" evidence="1">
    <location>
        <begin position="12"/>
        <end position="117"/>
    </location>
</feature>